<gene>
    <name evidence="2" type="primary">g7084</name>
    <name evidence="2" type="ORF">VP750_LOCUS6061</name>
</gene>
<reference evidence="2 3" key="1">
    <citation type="submission" date="2024-06" db="EMBL/GenBank/DDBJ databases">
        <authorList>
            <person name="Kraege A."/>
            <person name="Thomma B."/>
        </authorList>
    </citation>
    <scope>NUCLEOTIDE SEQUENCE [LARGE SCALE GENOMIC DNA]</scope>
</reference>
<feature type="domain" description="SET" evidence="1">
    <location>
        <begin position="17"/>
        <end position="268"/>
    </location>
</feature>
<sequence>MGIESTGLRIAEFAGLRGMAATRDLDSGAALVSLPVSAALVVTPKARSALPSSFCSGEFFSKKPWFVQMALKLLYERQLGKESRLAHYVENLPRNFSSPLTWTNVELAALQYPFLQQEVTKMKAGLKQVHADLAASTPGTPVTEADLTWAIQAVRSRAFSGPYAGPPLKSRVKIAGALALLAGVFVTAAHVPLEQVLNGAIAAALFNLLYDLVLSQKVKWYAMCPVVDFMNHNSSIQSSVEYEYFKDCFTISCAASFKKGEQVFISYGPQSNDSLLQYYGFVEPDIPHDTYIVPDLAAAVPDAVSSSSPPSIKAVLTKKGLDEQTLQALRAANLNDQQIKEVLRSTCNAELRRIEEAPARDTPLAQAFRREKASVLRACLKIV</sequence>
<evidence type="ECO:0000313" key="2">
    <source>
        <dbReference type="EMBL" id="CAL5224402.1"/>
    </source>
</evidence>
<dbReference type="InterPro" id="IPR001214">
    <property type="entry name" value="SET_dom"/>
</dbReference>
<dbReference type="CDD" id="cd10527">
    <property type="entry name" value="SET_LSMT"/>
    <property type="match status" value="1"/>
</dbReference>
<keyword evidence="3" id="KW-1185">Reference proteome</keyword>
<organism evidence="2 3">
    <name type="scientific">Coccomyxa viridis</name>
    <dbReference type="NCBI Taxonomy" id="1274662"/>
    <lineage>
        <taxon>Eukaryota</taxon>
        <taxon>Viridiplantae</taxon>
        <taxon>Chlorophyta</taxon>
        <taxon>core chlorophytes</taxon>
        <taxon>Trebouxiophyceae</taxon>
        <taxon>Trebouxiophyceae incertae sedis</taxon>
        <taxon>Coccomyxaceae</taxon>
        <taxon>Coccomyxa</taxon>
    </lineage>
</organism>
<dbReference type="PANTHER" id="PTHR13271:SF137">
    <property type="entry name" value="SET DOMAIN-CONTAINING PROTEIN"/>
    <property type="match status" value="1"/>
</dbReference>
<dbReference type="Proteomes" id="UP001497392">
    <property type="component" value="Unassembled WGS sequence"/>
</dbReference>
<accession>A0ABP1G3L9</accession>
<dbReference type="PANTHER" id="PTHR13271">
    <property type="entry name" value="UNCHARACTERIZED PUTATIVE METHYLTRANSFERASE"/>
    <property type="match status" value="1"/>
</dbReference>
<dbReference type="SUPFAM" id="SSF82199">
    <property type="entry name" value="SET domain"/>
    <property type="match status" value="1"/>
</dbReference>
<comment type="caution">
    <text evidence="2">The sequence shown here is derived from an EMBL/GenBank/DDBJ whole genome shotgun (WGS) entry which is preliminary data.</text>
</comment>
<dbReference type="EMBL" id="CAXHTA020000010">
    <property type="protein sequence ID" value="CAL5224402.1"/>
    <property type="molecule type" value="Genomic_DNA"/>
</dbReference>
<evidence type="ECO:0000259" key="1">
    <source>
        <dbReference type="Pfam" id="PF00856"/>
    </source>
</evidence>
<name>A0ABP1G3L9_9CHLO</name>
<dbReference type="Pfam" id="PF00856">
    <property type="entry name" value="SET"/>
    <property type="match status" value="1"/>
</dbReference>
<dbReference type="InterPro" id="IPR050600">
    <property type="entry name" value="SETD3_SETD6_MTase"/>
</dbReference>
<dbReference type="Gene3D" id="3.90.1410.10">
    <property type="entry name" value="set domain protein methyltransferase, domain 1"/>
    <property type="match status" value="1"/>
</dbReference>
<proteinExistence type="predicted"/>
<dbReference type="InterPro" id="IPR046341">
    <property type="entry name" value="SET_dom_sf"/>
</dbReference>
<evidence type="ECO:0000313" key="3">
    <source>
        <dbReference type="Proteomes" id="UP001497392"/>
    </source>
</evidence>
<protein>
    <submittedName>
        <fullName evidence="2">G7084 protein</fullName>
    </submittedName>
</protein>